<evidence type="ECO:0000256" key="5">
    <source>
        <dbReference type="ARBA" id="ARBA00022723"/>
    </source>
</evidence>
<keyword evidence="5" id="KW-0479">Metal-binding</keyword>
<dbReference type="AlphaFoldDB" id="A0A1F6TQU0"/>
<keyword evidence="2" id="KW-1277">Toxin-antitoxin system</keyword>
<keyword evidence="3" id="KW-0808">Transferase</keyword>
<evidence type="ECO:0000256" key="3">
    <source>
        <dbReference type="ARBA" id="ARBA00022679"/>
    </source>
</evidence>
<protein>
    <submittedName>
        <fullName evidence="11">DNA polymerase subunit beta</fullName>
    </submittedName>
</protein>
<dbReference type="Proteomes" id="UP000179360">
    <property type="component" value="Unassembled WGS sequence"/>
</dbReference>
<dbReference type="Gene3D" id="3.30.460.10">
    <property type="entry name" value="Beta Polymerase, domain 2"/>
    <property type="match status" value="1"/>
</dbReference>
<dbReference type="InterPro" id="IPR043519">
    <property type="entry name" value="NT_sf"/>
</dbReference>
<comment type="similarity">
    <text evidence="9">Belongs to the MntA antitoxin family.</text>
</comment>
<dbReference type="GO" id="GO:0005524">
    <property type="term" value="F:ATP binding"/>
    <property type="evidence" value="ECO:0007669"/>
    <property type="project" value="UniProtKB-KW"/>
</dbReference>
<evidence type="ECO:0000259" key="10">
    <source>
        <dbReference type="Pfam" id="PF01909"/>
    </source>
</evidence>
<dbReference type="SUPFAM" id="SSF81301">
    <property type="entry name" value="Nucleotidyltransferase"/>
    <property type="match status" value="1"/>
</dbReference>
<dbReference type="GO" id="GO:0016779">
    <property type="term" value="F:nucleotidyltransferase activity"/>
    <property type="evidence" value="ECO:0007669"/>
    <property type="project" value="UniProtKB-KW"/>
</dbReference>
<dbReference type="CDD" id="cd05403">
    <property type="entry name" value="NT_KNTase_like"/>
    <property type="match status" value="1"/>
</dbReference>
<keyword evidence="8" id="KW-0460">Magnesium</keyword>
<comment type="caution">
    <text evidence="11">The sequence shown here is derived from an EMBL/GenBank/DDBJ whole genome shotgun (WGS) entry which is preliminary data.</text>
</comment>
<dbReference type="InterPro" id="IPR002934">
    <property type="entry name" value="Polymerase_NTP_transf_dom"/>
</dbReference>
<evidence type="ECO:0000256" key="8">
    <source>
        <dbReference type="ARBA" id="ARBA00022842"/>
    </source>
</evidence>
<evidence type="ECO:0000256" key="2">
    <source>
        <dbReference type="ARBA" id="ARBA00022649"/>
    </source>
</evidence>
<dbReference type="STRING" id="1817764.A2637_01180"/>
<evidence type="ECO:0000313" key="11">
    <source>
        <dbReference type="EMBL" id="OGI47445.1"/>
    </source>
</evidence>
<keyword evidence="4" id="KW-0548">Nucleotidyltransferase</keyword>
<keyword evidence="6" id="KW-0547">Nucleotide-binding</keyword>
<evidence type="ECO:0000256" key="7">
    <source>
        <dbReference type="ARBA" id="ARBA00022840"/>
    </source>
</evidence>
<evidence type="ECO:0000256" key="6">
    <source>
        <dbReference type="ARBA" id="ARBA00022741"/>
    </source>
</evidence>
<proteinExistence type="inferred from homology"/>
<comment type="cofactor">
    <cofactor evidence="1">
        <name>Mg(2+)</name>
        <dbReference type="ChEBI" id="CHEBI:18420"/>
    </cofactor>
</comment>
<evidence type="ECO:0000256" key="9">
    <source>
        <dbReference type="ARBA" id="ARBA00038276"/>
    </source>
</evidence>
<dbReference type="InterPro" id="IPR052038">
    <property type="entry name" value="Type-VII_TA_antitoxin"/>
</dbReference>
<reference evidence="11 12" key="1">
    <citation type="journal article" date="2016" name="Nat. Commun.">
        <title>Thousands of microbial genomes shed light on interconnected biogeochemical processes in an aquifer system.</title>
        <authorList>
            <person name="Anantharaman K."/>
            <person name="Brown C.T."/>
            <person name="Hug L.A."/>
            <person name="Sharon I."/>
            <person name="Castelle C.J."/>
            <person name="Probst A.J."/>
            <person name="Thomas B.C."/>
            <person name="Singh A."/>
            <person name="Wilkins M.J."/>
            <person name="Karaoz U."/>
            <person name="Brodie E.L."/>
            <person name="Williams K.H."/>
            <person name="Hubbard S.S."/>
            <person name="Banfield J.F."/>
        </authorList>
    </citation>
    <scope>NUCLEOTIDE SEQUENCE [LARGE SCALE GENOMIC DNA]</scope>
</reference>
<organism evidence="11 12">
    <name type="scientific">Candidatus Muproteobacteria bacterium RIFCSPHIGHO2_01_FULL_65_16</name>
    <dbReference type="NCBI Taxonomy" id="1817764"/>
    <lineage>
        <taxon>Bacteria</taxon>
        <taxon>Pseudomonadati</taxon>
        <taxon>Pseudomonadota</taxon>
        <taxon>Candidatus Muproteobacteria</taxon>
    </lineage>
</organism>
<dbReference type="PANTHER" id="PTHR33571">
    <property type="entry name" value="SSL8005 PROTEIN"/>
    <property type="match status" value="1"/>
</dbReference>
<gene>
    <name evidence="11" type="ORF">A2637_01180</name>
</gene>
<name>A0A1F6TQU0_9PROT</name>
<sequence length="96" mass="10763">MNRHAIEKLLAAHRAELGALGVRALSVFGSVARNEAGPQSDVDLLVEFEGTADFDRYMDLKFYLEDLLGRRVDLVTRGALRPRLQQIVEREAVRVA</sequence>
<evidence type="ECO:0000256" key="1">
    <source>
        <dbReference type="ARBA" id="ARBA00001946"/>
    </source>
</evidence>
<dbReference type="PANTHER" id="PTHR33571:SF12">
    <property type="entry name" value="BSL3053 PROTEIN"/>
    <property type="match status" value="1"/>
</dbReference>
<evidence type="ECO:0000256" key="4">
    <source>
        <dbReference type="ARBA" id="ARBA00022695"/>
    </source>
</evidence>
<dbReference type="EMBL" id="MFSY01000019">
    <property type="protein sequence ID" value="OGI47445.1"/>
    <property type="molecule type" value="Genomic_DNA"/>
</dbReference>
<dbReference type="GO" id="GO:0046872">
    <property type="term" value="F:metal ion binding"/>
    <property type="evidence" value="ECO:0007669"/>
    <property type="project" value="UniProtKB-KW"/>
</dbReference>
<keyword evidence="7" id="KW-0067">ATP-binding</keyword>
<accession>A0A1F6TQU0</accession>
<evidence type="ECO:0000313" key="12">
    <source>
        <dbReference type="Proteomes" id="UP000179360"/>
    </source>
</evidence>
<feature type="domain" description="Polymerase nucleotidyl transferase" evidence="10">
    <location>
        <begin position="21"/>
        <end position="93"/>
    </location>
</feature>
<dbReference type="Pfam" id="PF01909">
    <property type="entry name" value="NTP_transf_2"/>
    <property type="match status" value="1"/>
</dbReference>